<sequence length="148" mass="16496">MSSIVLKVLSYSEAAADIKAIRQVVFQVEQDVDPTLDFDGLDETSQHIVAYLDQKPIGTARIRYLTDQLAKIERVAVLSAHRGQGIGKQIMAAAIDFLDRQNMPESKVHAQSHAAAFYQKLGFQQQGEAFHEAGILHIEMRRSHPALQ</sequence>
<evidence type="ECO:0000256" key="2">
    <source>
        <dbReference type="ARBA" id="ARBA00023315"/>
    </source>
</evidence>
<proteinExistence type="predicted"/>
<keyword evidence="2" id="KW-0012">Acyltransferase</keyword>
<evidence type="ECO:0000313" key="4">
    <source>
        <dbReference type="EMBL" id="WNZ24184.1"/>
    </source>
</evidence>
<dbReference type="AlphaFoldDB" id="A0AA96WFB2"/>
<dbReference type="PANTHER" id="PTHR43877">
    <property type="entry name" value="AMINOALKYLPHOSPHONATE N-ACETYLTRANSFERASE-RELATED-RELATED"/>
    <property type="match status" value="1"/>
</dbReference>
<dbReference type="RefSeq" id="WP_316429869.1">
    <property type="nucleotide sequence ID" value="NZ_CP053586.1"/>
</dbReference>
<dbReference type="InterPro" id="IPR050832">
    <property type="entry name" value="Bact_Acetyltransf"/>
</dbReference>
<dbReference type="PROSITE" id="PS51186">
    <property type="entry name" value="GNAT"/>
    <property type="match status" value="1"/>
</dbReference>
<dbReference type="CDD" id="cd04301">
    <property type="entry name" value="NAT_SF"/>
    <property type="match status" value="1"/>
</dbReference>
<dbReference type="GO" id="GO:0016747">
    <property type="term" value="F:acyltransferase activity, transferring groups other than amino-acyl groups"/>
    <property type="evidence" value="ECO:0007669"/>
    <property type="project" value="InterPro"/>
</dbReference>
<organism evidence="4">
    <name type="scientific">Leptolyngbya sp. NK1-12</name>
    <dbReference type="NCBI Taxonomy" id="2547451"/>
    <lineage>
        <taxon>Bacteria</taxon>
        <taxon>Bacillati</taxon>
        <taxon>Cyanobacteriota</taxon>
        <taxon>Cyanophyceae</taxon>
        <taxon>Leptolyngbyales</taxon>
        <taxon>Leptolyngbyaceae</taxon>
        <taxon>Leptolyngbya group</taxon>
        <taxon>Leptolyngbya</taxon>
    </lineage>
</organism>
<accession>A0AA96WFB2</accession>
<dbReference type="InterPro" id="IPR000182">
    <property type="entry name" value="GNAT_dom"/>
</dbReference>
<dbReference type="SUPFAM" id="SSF55729">
    <property type="entry name" value="Acyl-CoA N-acyltransferases (Nat)"/>
    <property type="match status" value="1"/>
</dbReference>
<evidence type="ECO:0000256" key="1">
    <source>
        <dbReference type="ARBA" id="ARBA00022679"/>
    </source>
</evidence>
<reference evidence="4" key="1">
    <citation type="submission" date="2020-05" db="EMBL/GenBank/DDBJ databases">
        <authorList>
            <person name="Zhu T."/>
            <person name="Keshari N."/>
            <person name="Lu X."/>
        </authorList>
    </citation>
    <scope>NUCLEOTIDE SEQUENCE</scope>
    <source>
        <strain evidence="4">NK1-12</strain>
    </source>
</reference>
<name>A0AA96WFB2_9CYAN</name>
<evidence type="ECO:0000259" key="3">
    <source>
        <dbReference type="PROSITE" id="PS51186"/>
    </source>
</evidence>
<dbReference type="Gene3D" id="3.40.630.30">
    <property type="match status" value="1"/>
</dbReference>
<dbReference type="Pfam" id="PF13673">
    <property type="entry name" value="Acetyltransf_10"/>
    <property type="match status" value="1"/>
</dbReference>
<feature type="domain" description="N-acetyltransferase" evidence="3">
    <location>
        <begin position="6"/>
        <end position="145"/>
    </location>
</feature>
<dbReference type="EMBL" id="CP053586">
    <property type="protein sequence ID" value="WNZ24184.1"/>
    <property type="molecule type" value="Genomic_DNA"/>
</dbReference>
<gene>
    <name evidence="4" type="ORF">HJG54_15870</name>
</gene>
<dbReference type="InterPro" id="IPR016181">
    <property type="entry name" value="Acyl_CoA_acyltransferase"/>
</dbReference>
<keyword evidence="1" id="KW-0808">Transferase</keyword>
<protein>
    <submittedName>
        <fullName evidence="4">GNAT family N-acetyltransferase</fullName>
    </submittedName>
</protein>